<evidence type="ECO:0000256" key="1">
    <source>
        <dbReference type="ARBA" id="ARBA00007381"/>
    </source>
</evidence>
<dbReference type="GO" id="GO:0140662">
    <property type="term" value="F:ATP-dependent protein folding chaperone"/>
    <property type="evidence" value="ECO:0007669"/>
    <property type="project" value="InterPro"/>
</dbReference>
<protein>
    <recommendedName>
        <fullName evidence="9">Molecular chaperone DnaK</fullName>
    </recommendedName>
</protein>
<dbReference type="SUPFAM" id="SSF50939">
    <property type="entry name" value="Sialidases"/>
    <property type="match status" value="1"/>
</dbReference>
<name>A0A229SYG0_9PSEU</name>
<sequence length="805" mass="82518">MPVRAKVRSAEYQFDVGRGTAGPPQYGWPVSYPLGIDVGTTYTAAALWHDGRAQTVPLGDRANAVPSVLFLREDGAVLVGEAAARRGVLEPDRMAREFKRRMGDDVPVLVGGRRFPVHELTGRVLRTVVERVSEQRGGPPGHVVLTHPAEWGDYRKRRLAEASRAAGLTDVGLLPEPVAAATWYAAQERVEPGALIAIYDFGGGTFDASVVRKTADSVQIHGEPGGDDRIGGIDFDHALFRRVCANAGVDPARFDPGDGAAASALAQLFASVVEAKEALSADIEVRVPVVLPGITRQVLITRAEFEDLIRTRLEGTVGVFGQVVRRAGVAPSDLHAVLLVGGSSRIPLVRKLLSAELGIRVAVDAHPKYTVSLGAAIAAAPRVAGPPVAIPGPPPRLRQPVPGRAEVSAPVDLVRTGLTGAPDVPVPVVLVPPGTAAPREVLRTRGSTGVPAKGHGRLVAVLVTVLVLGVVAAVAFFVTRPAGDAAPKAVRPAPGGPSATAASTLELSGELVVPPDGADVMRAVTRLPSGTLVAVGLSADQKPRAWLRRPGAAVAAVTPPGDGQAALADVVASGPGVVAVGWTGSGRDRRPAVWLSATGEQWQLQPAGGSFVPGGGVTELTAITAGGDGKLYAAAVDRGGDPVDGDVAIFASADGKTWDRLPATGLGGPGPQTITRLIRTADGRFLAAGSALTGARRGPALWTSPDGVAWTSDASVPPGSPSLLGLTQQADGTVLACGSVGAADQPAAGCWTRRDGAGWRTWTVTGTPSPLYVYGLLSTQDGVLLAGAGRAGSTVDAGLWTAHPG</sequence>
<reference evidence="8" key="1">
    <citation type="submission" date="2017-07" db="EMBL/GenBank/DDBJ databases">
        <title>Comparative genome mining reveals phylogenetic distribution patterns of secondary metabolites in Amycolatopsis.</title>
        <authorList>
            <person name="Adamek M."/>
            <person name="Alanjary M."/>
            <person name="Sales-Ortells H."/>
            <person name="Goodfellow M."/>
            <person name="Bull A.T."/>
            <person name="Kalinowski J."/>
            <person name="Ziemert N."/>
        </authorList>
    </citation>
    <scope>NUCLEOTIDE SEQUENCE [LARGE SCALE GENOMIC DNA]</scope>
    <source>
        <strain evidence="8">H5</strain>
    </source>
</reference>
<dbReference type="EMBL" id="NMUL01000033">
    <property type="protein sequence ID" value="OXM63539.1"/>
    <property type="molecule type" value="Genomic_DNA"/>
</dbReference>
<comment type="similarity">
    <text evidence="1">Belongs to the heat shock protein 70 family.</text>
</comment>
<evidence type="ECO:0000256" key="2">
    <source>
        <dbReference type="ARBA" id="ARBA00022741"/>
    </source>
</evidence>
<dbReference type="Gene3D" id="3.30.420.40">
    <property type="match status" value="2"/>
</dbReference>
<dbReference type="InterPro" id="IPR036278">
    <property type="entry name" value="Sialidase_sf"/>
</dbReference>
<keyword evidence="6" id="KW-1133">Transmembrane helix</keyword>
<evidence type="ECO:0000313" key="8">
    <source>
        <dbReference type="Proteomes" id="UP000215199"/>
    </source>
</evidence>
<dbReference type="FunFam" id="3.30.420.40:FF:000028">
    <property type="entry name" value="heat shock 70 kDa protein-like"/>
    <property type="match status" value="1"/>
</dbReference>
<keyword evidence="2" id="KW-0547">Nucleotide-binding</keyword>
<proteinExistence type="inferred from homology"/>
<keyword evidence="4" id="KW-0346">Stress response</keyword>
<organism evidence="7 8">
    <name type="scientific">Amycolatopsis vastitatis</name>
    <dbReference type="NCBI Taxonomy" id="1905142"/>
    <lineage>
        <taxon>Bacteria</taxon>
        <taxon>Bacillati</taxon>
        <taxon>Actinomycetota</taxon>
        <taxon>Actinomycetes</taxon>
        <taxon>Pseudonocardiales</taxon>
        <taxon>Pseudonocardiaceae</taxon>
        <taxon>Amycolatopsis</taxon>
    </lineage>
</organism>
<dbReference type="InterPro" id="IPR013126">
    <property type="entry name" value="Hsp_70_fam"/>
</dbReference>
<dbReference type="PROSITE" id="PS01036">
    <property type="entry name" value="HSP70_3"/>
    <property type="match status" value="1"/>
</dbReference>
<dbReference type="PANTHER" id="PTHR19375">
    <property type="entry name" value="HEAT SHOCK PROTEIN 70KDA"/>
    <property type="match status" value="1"/>
</dbReference>
<dbReference type="SUPFAM" id="SSF53067">
    <property type="entry name" value="Actin-like ATPase domain"/>
    <property type="match status" value="2"/>
</dbReference>
<evidence type="ECO:0000256" key="5">
    <source>
        <dbReference type="ARBA" id="ARBA00023186"/>
    </source>
</evidence>
<keyword evidence="6" id="KW-0472">Membrane</keyword>
<gene>
    <name evidence="7" type="ORF">CF165_30535</name>
</gene>
<dbReference type="Gene3D" id="3.90.640.10">
    <property type="entry name" value="Actin, Chain A, domain 4"/>
    <property type="match status" value="1"/>
</dbReference>
<evidence type="ECO:0008006" key="9">
    <source>
        <dbReference type="Google" id="ProtNLM"/>
    </source>
</evidence>
<keyword evidence="6" id="KW-0812">Transmembrane</keyword>
<comment type="caution">
    <text evidence="7">The sequence shown here is derived from an EMBL/GenBank/DDBJ whole genome shotgun (WGS) entry which is preliminary data.</text>
</comment>
<dbReference type="InterPro" id="IPR018181">
    <property type="entry name" value="Heat_shock_70_CS"/>
</dbReference>
<feature type="transmembrane region" description="Helical" evidence="6">
    <location>
        <begin position="458"/>
        <end position="478"/>
    </location>
</feature>
<evidence type="ECO:0000256" key="3">
    <source>
        <dbReference type="ARBA" id="ARBA00022840"/>
    </source>
</evidence>
<evidence type="ECO:0000256" key="4">
    <source>
        <dbReference type="ARBA" id="ARBA00023016"/>
    </source>
</evidence>
<accession>A0A229SYG0</accession>
<keyword evidence="8" id="KW-1185">Reference proteome</keyword>
<keyword evidence="5" id="KW-0143">Chaperone</keyword>
<keyword evidence="3" id="KW-0067">ATP-binding</keyword>
<evidence type="ECO:0000256" key="6">
    <source>
        <dbReference type="SAM" id="Phobius"/>
    </source>
</evidence>
<dbReference type="GO" id="GO:0005524">
    <property type="term" value="F:ATP binding"/>
    <property type="evidence" value="ECO:0007669"/>
    <property type="project" value="UniProtKB-KW"/>
</dbReference>
<dbReference type="Pfam" id="PF00012">
    <property type="entry name" value="HSP70"/>
    <property type="match status" value="2"/>
</dbReference>
<dbReference type="Proteomes" id="UP000215199">
    <property type="component" value="Unassembled WGS sequence"/>
</dbReference>
<evidence type="ECO:0000313" key="7">
    <source>
        <dbReference type="EMBL" id="OXM63539.1"/>
    </source>
</evidence>
<dbReference type="CDD" id="cd15482">
    <property type="entry name" value="Sialidase_non-viral"/>
    <property type="match status" value="1"/>
</dbReference>
<dbReference type="AlphaFoldDB" id="A0A229SYG0"/>
<dbReference type="InterPro" id="IPR043129">
    <property type="entry name" value="ATPase_NBD"/>
</dbReference>
<dbReference type="PRINTS" id="PR00301">
    <property type="entry name" value="HEATSHOCK70"/>
</dbReference>
<dbReference type="PROSITE" id="PS00329">
    <property type="entry name" value="HSP70_2"/>
    <property type="match status" value="1"/>
</dbReference>